<reference evidence="2 3" key="1">
    <citation type="submission" date="2016-10" db="EMBL/GenBank/DDBJ databases">
        <title>The genome sequence of Colletotrichum fioriniae PJ7.</title>
        <authorList>
            <person name="Baroncelli R."/>
        </authorList>
    </citation>
    <scope>NUCLEOTIDE SEQUENCE [LARGE SCALE GENOMIC DNA]</scope>
    <source>
        <strain evidence="2">Col 31</strain>
    </source>
</reference>
<evidence type="ECO:0000256" key="1">
    <source>
        <dbReference type="SAM" id="Phobius"/>
    </source>
</evidence>
<dbReference type="EMBL" id="MLGG01000079">
    <property type="protein sequence ID" value="KAK1447446.1"/>
    <property type="molecule type" value="Genomic_DNA"/>
</dbReference>
<sequence>MHTFFLGLSLVGYDSLWGRMIRCGVAREVGMVKQTGIFPNGDMLRTNFTGLQIFDKLLVPAVIFYNNILSNGLRSDRMLLVSLFTTMQTMSHCMLVLGWSRGKKRPWTNIEHLFWGVFNQAWGAAAVYPLYCFAHVQRFLEEEKDQPKNHEIGPSNPEEALALVPAAILGAITPAMLLFPAFTTTFSTNQRQGLIALYRFTPLALAFAHPLFIWLQGKIPGSSNFKYKQHASENFIAASLLISGATAATGHVWALACLEHGELRRTFVPATSINTASPTVIADGARDFLQWDIFIITATLVPMTDLIFRSSRSFRRFRKQYNWFRILEHSFFVRVAGLTLASGLLSPGAVLAMALAMRASEK</sequence>
<comment type="caution">
    <text evidence="2">The sequence shown here is derived from an EMBL/GenBank/DDBJ whole genome shotgun (WGS) entry which is preliminary data.</text>
</comment>
<keyword evidence="3" id="KW-1185">Reference proteome</keyword>
<keyword evidence="1" id="KW-0812">Transmembrane</keyword>
<feature type="transmembrane region" description="Helical" evidence="1">
    <location>
        <begin position="194"/>
        <end position="215"/>
    </location>
</feature>
<accession>A0AAI9TX28</accession>
<feature type="transmembrane region" description="Helical" evidence="1">
    <location>
        <begin position="331"/>
        <end position="357"/>
    </location>
</feature>
<dbReference type="Proteomes" id="UP001239795">
    <property type="component" value="Unassembled WGS sequence"/>
</dbReference>
<feature type="transmembrane region" description="Helical" evidence="1">
    <location>
        <begin position="160"/>
        <end position="182"/>
    </location>
</feature>
<feature type="transmembrane region" description="Helical" evidence="1">
    <location>
        <begin position="78"/>
        <end position="100"/>
    </location>
</feature>
<proteinExistence type="predicted"/>
<gene>
    <name evidence="2" type="ORF">CMEL01_09285</name>
</gene>
<evidence type="ECO:0000313" key="3">
    <source>
        <dbReference type="Proteomes" id="UP001239795"/>
    </source>
</evidence>
<feature type="transmembrane region" description="Helical" evidence="1">
    <location>
        <begin position="120"/>
        <end position="140"/>
    </location>
</feature>
<dbReference type="AlphaFoldDB" id="A0AAI9TX28"/>
<keyword evidence="1" id="KW-0472">Membrane</keyword>
<feature type="transmembrane region" description="Helical" evidence="1">
    <location>
        <begin position="288"/>
        <end position="310"/>
    </location>
</feature>
<organism evidence="2 3">
    <name type="scientific">Colletotrichum melonis</name>
    <dbReference type="NCBI Taxonomy" id="1209925"/>
    <lineage>
        <taxon>Eukaryota</taxon>
        <taxon>Fungi</taxon>
        <taxon>Dikarya</taxon>
        <taxon>Ascomycota</taxon>
        <taxon>Pezizomycotina</taxon>
        <taxon>Sordariomycetes</taxon>
        <taxon>Hypocreomycetidae</taxon>
        <taxon>Glomerellales</taxon>
        <taxon>Glomerellaceae</taxon>
        <taxon>Colletotrichum</taxon>
        <taxon>Colletotrichum acutatum species complex</taxon>
    </lineage>
</organism>
<evidence type="ECO:0000313" key="2">
    <source>
        <dbReference type="EMBL" id="KAK1447446.1"/>
    </source>
</evidence>
<name>A0AAI9TX28_9PEZI</name>
<protein>
    <submittedName>
        <fullName evidence="2">Uncharacterized protein</fullName>
    </submittedName>
</protein>
<keyword evidence="1" id="KW-1133">Transmembrane helix</keyword>